<evidence type="ECO:0000313" key="2">
    <source>
        <dbReference type="EMBL" id="AMW06310.1"/>
    </source>
</evidence>
<sequence length="143" mass="14897">MANGPGFGGIAARTVAALVLVFATYNPERWSYFHWAVAPLRSGEPTAGPASLKFLLGLALLGGWAIFLNATRRSIGLGGALLVLAMSGGLVWLLIDFGVVSAGSARGISYVVLVCTALLLAVGMNWSHLSRKLSGQVDIDPTD</sequence>
<keyword evidence="1" id="KW-0812">Transmembrane</keyword>
<dbReference type="EMBL" id="CP011454">
    <property type="protein sequence ID" value="AMW06310.1"/>
    <property type="molecule type" value="Genomic_DNA"/>
</dbReference>
<gene>
    <name evidence="2" type="ORF">GEMMAAP_19045</name>
</gene>
<dbReference type="STRING" id="1379270.GEMMAAP_19045"/>
<organism evidence="2 3">
    <name type="scientific">Gemmatimonas phototrophica</name>
    <dbReference type="NCBI Taxonomy" id="1379270"/>
    <lineage>
        <taxon>Bacteria</taxon>
        <taxon>Pseudomonadati</taxon>
        <taxon>Gemmatimonadota</taxon>
        <taxon>Gemmatimonadia</taxon>
        <taxon>Gemmatimonadales</taxon>
        <taxon>Gemmatimonadaceae</taxon>
        <taxon>Gemmatimonas</taxon>
    </lineage>
</organism>
<reference evidence="2 3" key="1">
    <citation type="journal article" date="2014" name="Proc. Natl. Acad. Sci. U.S.A.">
        <title>Functional type 2 photosynthetic reaction centers found in the rare bacterial phylum Gemmatimonadetes.</title>
        <authorList>
            <person name="Zeng Y."/>
            <person name="Feng F."/>
            <person name="Medova H."/>
            <person name="Dean J."/>
            <person name="Koblizek M."/>
        </authorList>
    </citation>
    <scope>NUCLEOTIDE SEQUENCE [LARGE SCALE GENOMIC DNA]</scope>
    <source>
        <strain evidence="2 3">AP64</strain>
    </source>
</reference>
<feature type="transmembrane region" description="Helical" evidence="1">
    <location>
        <begin position="75"/>
        <end position="95"/>
    </location>
</feature>
<dbReference type="RefSeq" id="WP_053334616.1">
    <property type="nucleotide sequence ID" value="NZ_CP011454.1"/>
</dbReference>
<dbReference type="eggNOG" id="ENOG50316QI">
    <property type="taxonomic scope" value="Bacteria"/>
</dbReference>
<dbReference type="AlphaFoldDB" id="A0A143BP67"/>
<reference evidence="2 3" key="2">
    <citation type="journal article" date="2016" name="Environ. Microbiol. Rep.">
        <title>Metagenomic evidence for the presence of phototrophic Gemmatimonadetes bacteria in diverse environments.</title>
        <authorList>
            <person name="Zeng Y."/>
            <person name="Baumbach J."/>
            <person name="Barbosa E.G."/>
            <person name="Azevedo V."/>
            <person name="Zhang C."/>
            <person name="Koblizek M."/>
        </authorList>
    </citation>
    <scope>NUCLEOTIDE SEQUENCE [LARGE SCALE GENOMIC DNA]</scope>
    <source>
        <strain evidence="2 3">AP64</strain>
    </source>
</reference>
<keyword evidence="1" id="KW-1133">Transmembrane helix</keyword>
<feature type="transmembrane region" description="Helical" evidence="1">
    <location>
        <begin position="107"/>
        <end position="126"/>
    </location>
</feature>
<protein>
    <submittedName>
        <fullName evidence="2">Uncharacterized protein</fullName>
    </submittedName>
</protein>
<proteinExistence type="predicted"/>
<keyword evidence="3" id="KW-1185">Reference proteome</keyword>
<evidence type="ECO:0000313" key="3">
    <source>
        <dbReference type="Proteomes" id="UP000076404"/>
    </source>
</evidence>
<keyword evidence="1" id="KW-0472">Membrane</keyword>
<accession>A0A143BP67</accession>
<dbReference type="Proteomes" id="UP000076404">
    <property type="component" value="Chromosome"/>
</dbReference>
<dbReference type="Pfam" id="PF20134">
    <property type="entry name" value="DUF6524"/>
    <property type="match status" value="1"/>
</dbReference>
<name>A0A143BP67_9BACT</name>
<dbReference type="OrthoDB" id="7272344at2"/>
<evidence type="ECO:0000256" key="1">
    <source>
        <dbReference type="SAM" id="Phobius"/>
    </source>
</evidence>
<dbReference type="InterPro" id="IPR045387">
    <property type="entry name" value="DUF6524"/>
</dbReference>
<feature type="transmembrane region" description="Helical" evidence="1">
    <location>
        <begin position="50"/>
        <end position="68"/>
    </location>
</feature>
<feature type="transmembrane region" description="Helical" evidence="1">
    <location>
        <begin position="7"/>
        <end position="25"/>
    </location>
</feature>
<dbReference type="KEGG" id="gph:GEMMAAP_19045"/>